<keyword evidence="1 2" id="KW-0732">Signal</keyword>
<proteinExistence type="predicted"/>
<dbReference type="PANTHER" id="PTHR43308">
    <property type="entry name" value="OUTER MEMBRANE PROTEIN ALPHA-RELATED"/>
    <property type="match status" value="1"/>
</dbReference>
<dbReference type="PROSITE" id="PS51272">
    <property type="entry name" value="SLH"/>
    <property type="match status" value="3"/>
</dbReference>
<feature type="domain" description="SLH" evidence="3">
    <location>
        <begin position="147"/>
        <end position="214"/>
    </location>
</feature>
<evidence type="ECO:0000259" key="3">
    <source>
        <dbReference type="PROSITE" id="PS51272"/>
    </source>
</evidence>
<dbReference type="RefSeq" id="WP_184526671.1">
    <property type="nucleotide sequence ID" value="NZ_JACHGK010000009.1"/>
</dbReference>
<dbReference type="Pfam" id="PF01832">
    <property type="entry name" value="Glucosaminidase"/>
    <property type="match status" value="1"/>
</dbReference>
<dbReference type="InterPro" id="IPR051465">
    <property type="entry name" value="Cell_Envelope_Struct_Comp"/>
</dbReference>
<dbReference type="GO" id="GO:0004040">
    <property type="term" value="F:amidase activity"/>
    <property type="evidence" value="ECO:0007669"/>
    <property type="project" value="InterPro"/>
</dbReference>
<name>A0A7X0HSH6_9BACI</name>
<feature type="chain" id="PRO_5038710499" evidence="2">
    <location>
        <begin position="29"/>
        <end position="410"/>
    </location>
</feature>
<protein>
    <submittedName>
        <fullName evidence="4">Uncharacterized protein YwgA</fullName>
    </submittedName>
</protein>
<reference evidence="4 5" key="1">
    <citation type="submission" date="2020-08" db="EMBL/GenBank/DDBJ databases">
        <title>Genomic Encyclopedia of Type Strains, Phase IV (KMG-IV): sequencing the most valuable type-strain genomes for metagenomic binning, comparative biology and taxonomic classification.</title>
        <authorList>
            <person name="Goeker M."/>
        </authorList>
    </citation>
    <scope>NUCLEOTIDE SEQUENCE [LARGE SCALE GENOMIC DNA]</scope>
    <source>
        <strain evidence="4 5">DSM 5391</strain>
    </source>
</reference>
<evidence type="ECO:0000256" key="1">
    <source>
        <dbReference type="ARBA" id="ARBA00022729"/>
    </source>
</evidence>
<sequence>MRKKWTHVASALVIAGSIYTYSGTAALAANDDITGIALEQPMRSLINQGIIQGFGPGQFHPSEKVTRGQFAAFISRALQLPPGTPKFKDVPASSGLADAINRVSNAGIVNGYDDGTFRMHEPITREQMAAMIDNALVFSNAERKESMLTFADSYQINNAFRQAVGRVVNDKIVSGYKNSLGISMFKPKNEATRAEAAAFISGMLSVIKELQAQGTDGGGAVPAPAPVPAPQPAPAPAVVDHSLHHGIMGTPVVTAAKMAAFVKRENPNAPDIDEIATAFIEIGNKYGIRGDIAFCQSIVETGWFKYNSGTAVTPDQHNYGGLGVTQKGIKGNIFPTVQEGVTAQIQHLYGYASQSPIPAGETIVDQRFEILERYGKRGTAPHWQDLSGVWAGDRDYGNKILAIYHQLQNS</sequence>
<keyword evidence="5" id="KW-1185">Reference proteome</keyword>
<feature type="signal peptide" evidence="2">
    <location>
        <begin position="1"/>
        <end position="28"/>
    </location>
</feature>
<dbReference type="InterPro" id="IPR001119">
    <property type="entry name" value="SLH_dom"/>
</dbReference>
<evidence type="ECO:0000313" key="5">
    <source>
        <dbReference type="Proteomes" id="UP000531594"/>
    </source>
</evidence>
<feature type="domain" description="SLH" evidence="3">
    <location>
        <begin position="25"/>
        <end position="82"/>
    </location>
</feature>
<gene>
    <name evidence="4" type="ORF">HNR53_002684</name>
</gene>
<comment type="caution">
    <text evidence="4">The sequence shown here is derived from an EMBL/GenBank/DDBJ whole genome shotgun (WGS) entry which is preliminary data.</text>
</comment>
<dbReference type="Pfam" id="PF00395">
    <property type="entry name" value="SLH"/>
    <property type="match status" value="3"/>
</dbReference>
<feature type="domain" description="SLH" evidence="3">
    <location>
        <begin position="83"/>
        <end position="146"/>
    </location>
</feature>
<dbReference type="Proteomes" id="UP000531594">
    <property type="component" value="Unassembled WGS sequence"/>
</dbReference>
<dbReference type="PANTHER" id="PTHR43308:SF5">
    <property type="entry name" value="S-LAYER PROTEIN _ PEPTIDOGLYCAN ENDO-BETA-N-ACETYLGLUCOSAMINIDASE"/>
    <property type="match status" value="1"/>
</dbReference>
<evidence type="ECO:0000313" key="4">
    <source>
        <dbReference type="EMBL" id="MBB6446034.1"/>
    </source>
</evidence>
<dbReference type="AlphaFoldDB" id="A0A7X0HSH6"/>
<evidence type="ECO:0000256" key="2">
    <source>
        <dbReference type="SAM" id="SignalP"/>
    </source>
</evidence>
<accession>A0A7X0HSH6</accession>
<dbReference type="EMBL" id="JACHGK010000009">
    <property type="protein sequence ID" value="MBB6446034.1"/>
    <property type="molecule type" value="Genomic_DNA"/>
</dbReference>
<organism evidence="4 5">
    <name type="scientific">Bacillus benzoevorans</name>
    <dbReference type="NCBI Taxonomy" id="1456"/>
    <lineage>
        <taxon>Bacteria</taxon>
        <taxon>Bacillati</taxon>
        <taxon>Bacillota</taxon>
        <taxon>Bacilli</taxon>
        <taxon>Bacillales</taxon>
        <taxon>Bacillaceae</taxon>
        <taxon>Bacillus</taxon>
    </lineage>
</organism>
<dbReference type="InterPro" id="IPR002901">
    <property type="entry name" value="MGlyc_endo_b_GlcNAc-like_dom"/>
</dbReference>